<feature type="signal peptide" evidence="1">
    <location>
        <begin position="1"/>
        <end position="23"/>
    </location>
</feature>
<name>A0ABT8YHU1_9HYPH</name>
<accession>A0ABT8YHU1</accession>
<protein>
    <submittedName>
        <fullName evidence="2">Uncharacterized protein</fullName>
    </submittedName>
</protein>
<feature type="chain" id="PRO_5046666182" evidence="1">
    <location>
        <begin position="24"/>
        <end position="82"/>
    </location>
</feature>
<reference evidence="2" key="2">
    <citation type="submission" date="2023-07" db="EMBL/GenBank/DDBJ databases">
        <authorList>
            <person name="Shen H."/>
        </authorList>
    </citation>
    <scope>NUCLEOTIDE SEQUENCE</scope>
    <source>
        <strain evidence="2">TNR-22</strain>
    </source>
</reference>
<organism evidence="2 3">
    <name type="scientific">Rhizobium alvei</name>
    <dbReference type="NCBI Taxonomy" id="1132659"/>
    <lineage>
        <taxon>Bacteria</taxon>
        <taxon>Pseudomonadati</taxon>
        <taxon>Pseudomonadota</taxon>
        <taxon>Alphaproteobacteria</taxon>
        <taxon>Hyphomicrobiales</taxon>
        <taxon>Rhizobiaceae</taxon>
        <taxon>Rhizobium/Agrobacterium group</taxon>
        <taxon>Rhizobium</taxon>
    </lineage>
</organism>
<keyword evidence="3" id="KW-1185">Reference proteome</keyword>
<dbReference type="RefSeq" id="WP_304375166.1">
    <property type="nucleotide sequence ID" value="NZ_JAUOZU010000004.1"/>
</dbReference>
<proteinExistence type="predicted"/>
<comment type="caution">
    <text evidence="2">The sequence shown here is derived from an EMBL/GenBank/DDBJ whole genome shotgun (WGS) entry which is preliminary data.</text>
</comment>
<reference evidence="2" key="1">
    <citation type="journal article" date="2015" name="Int. J. Syst. Evol. Microbiol.">
        <title>Rhizobium alvei sp. nov., isolated from a freshwater river.</title>
        <authorList>
            <person name="Sheu S.Y."/>
            <person name="Huang H.W."/>
            <person name="Young C.C."/>
            <person name="Chen W.M."/>
        </authorList>
    </citation>
    <scope>NUCLEOTIDE SEQUENCE</scope>
    <source>
        <strain evidence="2">TNR-22</strain>
    </source>
</reference>
<sequence length="82" mass="8436">MKTTLKTSTIVALSMAFGIVAGAGVTAIAANQPNMRSALDHLTAADAFLAKASDNKGGHRVKARQLISLAIAEVKAGIRFAN</sequence>
<evidence type="ECO:0000313" key="2">
    <source>
        <dbReference type="EMBL" id="MDO6963253.1"/>
    </source>
</evidence>
<evidence type="ECO:0000313" key="3">
    <source>
        <dbReference type="Proteomes" id="UP001174932"/>
    </source>
</evidence>
<gene>
    <name evidence="2" type="ORF">Q4481_04745</name>
</gene>
<dbReference type="Proteomes" id="UP001174932">
    <property type="component" value="Unassembled WGS sequence"/>
</dbReference>
<evidence type="ECO:0000256" key="1">
    <source>
        <dbReference type="SAM" id="SignalP"/>
    </source>
</evidence>
<keyword evidence="1" id="KW-0732">Signal</keyword>
<dbReference type="EMBL" id="JAUOZU010000004">
    <property type="protein sequence ID" value="MDO6963253.1"/>
    <property type="molecule type" value="Genomic_DNA"/>
</dbReference>